<evidence type="ECO:0000256" key="4">
    <source>
        <dbReference type="ARBA" id="ARBA00023242"/>
    </source>
</evidence>
<keyword evidence="3" id="KW-0175">Coiled coil</keyword>
<feature type="domain" description="ESF1 RRM" evidence="7">
    <location>
        <begin position="183"/>
        <end position="361"/>
    </location>
</feature>
<evidence type="ECO:0000313" key="11">
    <source>
        <dbReference type="Proteomes" id="UP000572268"/>
    </source>
</evidence>
<dbReference type="GO" id="GO:0005730">
    <property type="term" value="C:nucleolus"/>
    <property type="evidence" value="ECO:0007669"/>
    <property type="project" value="UniProtKB-SubCell"/>
</dbReference>
<dbReference type="AlphaFoldDB" id="A0A7J6LHM6"/>
<dbReference type="EMBL" id="JABANN010000472">
    <property type="protein sequence ID" value="KAF4658510.1"/>
    <property type="molecule type" value="Genomic_DNA"/>
</dbReference>
<evidence type="ECO:0000256" key="2">
    <source>
        <dbReference type="ARBA" id="ARBA00009087"/>
    </source>
</evidence>
<dbReference type="EMBL" id="JABAHT010000115">
    <property type="protein sequence ID" value="KAF4664525.1"/>
    <property type="molecule type" value="Genomic_DNA"/>
</dbReference>
<accession>A0A7J6LHM6</accession>
<dbReference type="Proteomes" id="UP000572268">
    <property type="component" value="Unassembled WGS sequence"/>
</dbReference>
<feature type="region of interest" description="Disordered" evidence="5">
    <location>
        <begin position="251"/>
        <end position="276"/>
    </location>
</feature>
<dbReference type="InterPro" id="IPR012580">
    <property type="entry name" value="NUC153"/>
</dbReference>
<dbReference type="PANTHER" id="PTHR12202">
    <property type="entry name" value="ESF1 HOMOLOG"/>
    <property type="match status" value="1"/>
</dbReference>
<feature type="compositionally biased region" description="Basic and acidic residues" evidence="5">
    <location>
        <begin position="500"/>
        <end position="569"/>
    </location>
</feature>
<reference evidence="10 11" key="1">
    <citation type="submission" date="2020-04" db="EMBL/GenBank/DDBJ databases">
        <title>Perkinsus olseni comparative genomics.</title>
        <authorList>
            <person name="Bogema D.R."/>
        </authorList>
    </citation>
    <scope>NUCLEOTIDE SEQUENCE [LARGE SCALE GENOMIC DNA]</scope>
    <source>
        <strain evidence="9">ATCC PRA-179</strain>
        <strain evidence="8">ATCC PRA-31</strain>
    </source>
</reference>
<feature type="region of interest" description="Disordered" evidence="5">
    <location>
        <begin position="93"/>
        <end position="178"/>
    </location>
</feature>
<protein>
    <submittedName>
        <fullName evidence="8">Pre-rRNA-processing protein esf1</fullName>
    </submittedName>
</protein>
<dbReference type="GO" id="GO:0003723">
    <property type="term" value="F:RNA binding"/>
    <property type="evidence" value="ECO:0007669"/>
    <property type="project" value="TreeGrafter"/>
</dbReference>
<dbReference type="GO" id="GO:0006364">
    <property type="term" value="P:rRNA processing"/>
    <property type="evidence" value="ECO:0007669"/>
    <property type="project" value="InterPro"/>
</dbReference>
<feature type="region of interest" description="Disordered" evidence="5">
    <location>
        <begin position="418"/>
        <end position="468"/>
    </location>
</feature>
<comment type="caution">
    <text evidence="8">The sequence shown here is derived from an EMBL/GenBank/DDBJ whole genome shotgun (WGS) entry which is preliminary data.</text>
</comment>
<feature type="compositionally biased region" description="Basic and acidic residues" evidence="5">
    <location>
        <begin position="93"/>
        <end position="111"/>
    </location>
</feature>
<feature type="domain" description="NUC153" evidence="6">
    <location>
        <begin position="576"/>
        <end position="604"/>
    </location>
</feature>
<gene>
    <name evidence="8" type="primary">ESF1_1</name>
    <name evidence="9" type="synonym">ESF1</name>
    <name evidence="8" type="ORF">FOL46_006939</name>
    <name evidence="9" type="ORF">FOZ61_000752</name>
</gene>
<comment type="similarity">
    <text evidence="2">Belongs to the ESF1 family.</text>
</comment>
<feature type="compositionally biased region" description="Basic residues" evidence="5">
    <location>
        <begin position="613"/>
        <end position="622"/>
    </location>
</feature>
<name>A0A7J6LHM6_PEROL</name>
<dbReference type="InterPro" id="IPR039754">
    <property type="entry name" value="Esf1"/>
</dbReference>
<sequence>MKAESSTVLFRCSPVMAPGNRKSNPKRNKGAAGRKATGPSQSSSSSAAKTTKSTEEDKDERFVMDSARFNKVPLAVRKVQLDDRFSKVLTDKKFSSGGDMKRFYAANKKDMDDDEDDEEERRRGVTGSGFVWNEVSSDSEESSSDEEDASEVEWDKYNEEAERANVWSYGDEDQTKEMQGDATSRLAVMGLNWDEVEAQDIFVMFQTFLDSTQKNVAGGASRKVERVRIFPSDYGLKRLEVEKVRGPVLDSDIEELDAGESSASDTDEEPDMEEERLKKEKEIADPKAHLAQLALRKYQRQRTKYYYAVAEFDSADTGNVVYNGRLELDGIGASFCSLMMDLRFVPDDLEEFPHPPTSTCTEMPKKYQKGSTDNQQAQSHTNAKCAWDEPAPERRFLSKKLTPEDIAEIDLDAYLASSDEESDIDEDNVEDYRKQLLGGELSEDDETAPGTTEEKKEEPAAGEMTFKVNTTTRALAEEVEARASALKESGHLGHAGLAAAEKKSPWEQYLEKRRQKDKAKREKRLEARMTAEEEEAKASKVEAGHRKEELEIITGHKESEEGPDAKAKDMEVNVNDPRFSKMFEDTAFAIDPTNPEFKKTKAMTQLMDARIQRKKQLKRSSNKARAAPTTTISKSKVSNLEKRLGPAVAEDGVDLKSDGMKLLGRSKKRHRSSK</sequence>
<feature type="compositionally biased region" description="Low complexity" evidence="5">
    <location>
        <begin position="35"/>
        <end position="51"/>
    </location>
</feature>
<feature type="compositionally biased region" description="Acidic residues" evidence="5">
    <location>
        <begin position="137"/>
        <end position="152"/>
    </location>
</feature>
<organism evidence="8 11">
    <name type="scientific">Perkinsus olseni</name>
    <name type="common">Perkinsus atlanticus</name>
    <dbReference type="NCBI Taxonomy" id="32597"/>
    <lineage>
        <taxon>Eukaryota</taxon>
        <taxon>Sar</taxon>
        <taxon>Alveolata</taxon>
        <taxon>Perkinsozoa</taxon>
        <taxon>Perkinsea</taxon>
        <taxon>Perkinsida</taxon>
        <taxon>Perkinsidae</taxon>
        <taxon>Perkinsus</taxon>
    </lineage>
</organism>
<dbReference type="Proteomes" id="UP000570595">
    <property type="component" value="Unassembled WGS sequence"/>
</dbReference>
<evidence type="ECO:0000256" key="1">
    <source>
        <dbReference type="ARBA" id="ARBA00004604"/>
    </source>
</evidence>
<evidence type="ECO:0000256" key="5">
    <source>
        <dbReference type="SAM" id="MobiDB-lite"/>
    </source>
</evidence>
<feature type="region of interest" description="Disordered" evidence="5">
    <location>
        <begin position="613"/>
        <end position="674"/>
    </location>
</feature>
<feature type="compositionally biased region" description="Basic and acidic residues" evidence="5">
    <location>
        <begin position="52"/>
        <end position="63"/>
    </location>
</feature>
<feature type="compositionally biased region" description="Basic and acidic residues" evidence="5">
    <location>
        <begin position="153"/>
        <end position="163"/>
    </location>
</feature>
<feature type="compositionally biased region" description="Polar residues" evidence="5">
    <location>
        <begin position="369"/>
        <end position="382"/>
    </location>
</feature>
<comment type="subcellular location">
    <subcellularLocation>
        <location evidence="1">Nucleus</location>
        <location evidence="1">Nucleolus</location>
    </subcellularLocation>
</comment>
<evidence type="ECO:0000259" key="6">
    <source>
        <dbReference type="Pfam" id="PF08159"/>
    </source>
</evidence>
<feature type="region of interest" description="Disordered" evidence="5">
    <location>
        <begin position="356"/>
        <end position="389"/>
    </location>
</feature>
<feature type="compositionally biased region" description="Acidic residues" evidence="5">
    <location>
        <begin position="265"/>
        <end position="274"/>
    </location>
</feature>
<proteinExistence type="inferred from homology"/>
<evidence type="ECO:0000313" key="10">
    <source>
        <dbReference type="Proteomes" id="UP000570595"/>
    </source>
</evidence>
<evidence type="ECO:0000256" key="3">
    <source>
        <dbReference type="ARBA" id="ARBA00023054"/>
    </source>
</evidence>
<evidence type="ECO:0000259" key="7">
    <source>
        <dbReference type="Pfam" id="PF25121"/>
    </source>
</evidence>
<evidence type="ECO:0000313" key="9">
    <source>
        <dbReference type="EMBL" id="KAF4664525.1"/>
    </source>
</evidence>
<dbReference type="Pfam" id="PF08159">
    <property type="entry name" value="NUC153"/>
    <property type="match status" value="1"/>
</dbReference>
<feature type="compositionally biased region" description="Polar residues" evidence="5">
    <location>
        <begin position="628"/>
        <end position="638"/>
    </location>
</feature>
<evidence type="ECO:0000313" key="8">
    <source>
        <dbReference type="EMBL" id="KAF4658510.1"/>
    </source>
</evidence>
<dbReference type="InterPro" id="IPR056750">
    <property type="entry name" value="RRM_ESF1"/>
</dbReference>
<feature type="region of interest" description="Disordered" evidence="5">
    <location>
        <begin position="1"/>
        <end position="65"/>
    </location>
</feature>
<feature type="region of interest" description="Disordered" evidence="5">
    <location>
        <begin position="492"/>
        <end position="569"/>
    </location>
</feature>
<feature type="compositionally biased region" description="Basic residues" evidence="5">
    <location>
        <begin position="664"/>
        <end position="674"/>
    </location>
</feature>
<dbReference type="OrthoDB" id="431825at2759"/>
<feature type="compositionally biased region" description="Acidic residues" evidence="5">
    <location>
        <begin position="418"/>
        <end position="429"/>
    </location>
</feature>
<dbReference type="Pfam" id="PF25121">
    <property type="entry name" value="RRM_ESF1"/>
    <property type="match status" value="1"/>
</dbReference>
<keyword evidence="4" id="KW-0539">Nucleus</keyword>
<dbReference type="PANTHER" id="PTHR12202:SF0">
    <property type="entry name" value="ESF1 HOMOLOG"/>
    <property type="match status" value="1"/>
</dbReference>